<keyword evidence="1" id="KW-0732">Signal</keyword>
<name>A0A914YBW4_9BILA</name>
<feature type="chain" id="PRO_5037573028" evidence="1">
    <location>
        <begin position="16"/>
        <end position="66"/>
    </location>
</feature>
<accession>A0A914YBW4</accession>
<feature type="signal peptide" evidence="1">
    <location>
        <begin position="1"/>
        <end position="15"/>
    </location>
</feature>
<proteinExistence type="predicted"/>
<dbReference type="WBParaSite" id="PSU_v2.g14970.t1">
    <property type="protein sequence ID" value="PSU_v2.g14970.t1"/>
    <property type="gene ID" value="PSU_v2.g14970"/>
</dbReference>
<evidence type="ECO:0000256" key="1">
    <source>
        <dbReference type="SAM" id="SignalP"/>
    </source>
</evidence>
<dbReference type="AlphaFoldDB" id="A0A914YBW4"/>
<organism evidence="2 3">
    <name type="scientific">Panagrolaimus superbus</name>
    <dbReference type="NCBI Taxonomy" id="310955"/>
    <lineage>
        <taxon>Eukaryota</taxon>
        <taxon>Metazoa</taxon>
        <taxon>Ecdysozoa</taxon>
        <taxon>Nematoda</taxon>
        <taxon>Chromadorea</taxon>
        <taxon>Rhabditida</taxon>
        <taxon>Tylenchina</taxon>
        <taxon>Panagrolaimomorpha</taxon>
        <taxon>Panagrolaimoidea</taxon>
        <taxon>Panagrolaimidae</taxon>
        <taxon>Panagrolaimus</taxon>
    </lineage>
</organism>
<evidence type="ECO:0000313" key="3">
    <source>
        <dbReference type="WBParaSite" id="PSU_v2.g14970.t1"/>
    </source>
</evidence>
<sequence length="66" mass="7230">MAGCISCFMTASLAGVLVEDAKYCDNSVESHCFNVAEYIEIMDNNFTSYANSSSSGQAFLPFREEL</sequence>
<reference evidence="3" key="1">
    <citation type="submission" date="2022-11" db="UniProtKB">
        <authorList>
            <consortium name="WormBaseParasite"/>
        </authorList>
    </citation>
    <scope>IDENTIFICATION</scope>
</reference>
<dbReference type="Proteomes" id="UP000887577">
    <property type="component" value="Unplaced"/>
</dbReference>
<protein>
    <submittedName>
        <fullName evidence="3">Uncharacterized protein</fullName>
    </submittedName>
</protein>
<evidence type="ECO:0000313" key="2">
    <source>
        <dbReference type="Proteomes" id="UP000887577"/>
    </source>
</evidence>
<keyword evidence="2" id="KW-1185">Reference proteome</keyword>